<dbReference type="EMBL" id="FMHV01000002">
    <property type="protein sequence ID" value="SCL38095.1"/>
    <property type="molecule type" value="Genomic_DNA"/>
</dbReference>
<accession>A0A1C6T9D9</accession>
<protein>
    <submittedName>
        <fullName evidence="1">Uncharacterized protein</fullName>
    </submittedName>
</protein>
<sequence>MARDVLAGHTGLRQIAATDAYGAMLLDRFHRFNEWEQNLDPDERRRLAADAIAVASEYDVPDQW</sequence>
<proteinExistence type="predicted"/>
<dbReference type="OrthoDB" id="3298182at2"/>
<dbReference type="Proteomes" id="UP000199413">
    <property type="component" value="Unassembled WGS sequence"/>
</dbReference>
<gene>
    <name evidence="1" type="ORF">GA0070624_6095</name>
</gene>
<dbReference type="AlphaFoldDB" id="A0A1C6T9D9"/>
<evidence type="ECO:0000313" key="2">
    <source>
        <dbReference type="Proteomes" id="UP000199413"/>
    </source>
</evidence>
<organism evidence="1 2">
    <name type="scientific">Micromonospora rhizosphaerae</name>
    <dbReference type="NCBI Taxonomy" id="568872"/>
    <lineage>
        <taxon>Bacteria</taxon>
        <taxon>Bacillati</taxon>
        <taxon>Actinomycetota</taxon>
        <taxon>Actinomycetes</taxon>
        <taxon>Micromonosporales</taxon>
        <taxon>Micromonosporaceae</taxon>
        <taxon>Micromonospora</taxon>
    </lineage>
</organism>
<evidence type="ECO:0000313" key="1">
    <source>
        <dbReference type="EMBL" id="SCL38095.1"/>
    </source>
</evidence>
<dbReference type="RefSeq" id="WP_091346538.1">
    <property type="nucleotide sequence ID" value="NZ_FMHV01000002.1"/>
</dbReference>
<reference evidence="2" key="1">
    <citation type="submission" date="2016-06" db="EMBL/GenBank/DDBJ databases">
        <authorList>
            <person name="Varghese N."/>
            <person name="Submissions Spin"/>
        </authorList>
    </citation>
    <scope>NUCLEOTIDE SEQUENCE [LARGE SCALE GENOMIC DNA]</scope>
    <source>
        <strain evidence="2">DSM 45431</strain>
    </source>
</reference>
<name>A0A1C6T9D9_9ACTN</name>
<keyword evidence="2" id="KW-1185">Reference proteome</keyword>
<dbReference type="STRING" id="568872.GA0070624_6095"/>